<accession>A0A329TM18</accession>
<dbReference type="AlphaFoldDB" id="A0A329TM18"/>
<gene>
    <name evidence="2" type="ORF">C4N25_05950</name>
</gene>
<feature type="domain" description="Serine aminopeptidase S33" evidence="1">
    <location>
        <begin position="57"/>
        <end position="130"/>
    </location>
</feature>
<reference evidence="2 3" key="1">
    <citation type="submission" date="2018-02" db="EMBL/GenBank/DDBJ databases">
        <title>Complete genome sequencing of Faecalibacterium prausnitzii strains isolated from the human gut.</title>
        <authorList>
            <person name="Fitzgerald B.C."/>
            <person name="Shkoporov A.N."/>
            <person name="Ross P.R."/>
            <person name="Hill C."/>
        </authorList>
    </citation>
    <scope>NUCLEOTIDE SEQUENCE [LARGE SCALE GENOMIC DNA]</scope>
    <source>
        <strain evidence="2 3">APC942/8-14-2</strain>
    </source>
</reference>
<dbReference type="RefSeq" id="WP_112115344.1">
    <property type="nucleotide sequence ID" value="NZ_PRKZ01000003.1"/>
</dbReference>
<sequence length="210" mass="23587">MKYLYLHGLGQKPDSWDRVIKETTVSDRSVSLSLAEMLEGKAATYRELYTAFSEECNKENDEIVLCGLSLGAVLALNYAIDHPDKVKALVLIAAQYKMPEKLLKFQNMLFRFMPNTMFKQFGFKKADVISLCGTMAELDFRDSLCKVSCPVLIVCGEKDNANKKSSKELAGYLSNSCYRELLKTGHEANIEAPEGLAAVLQRFYDNIESI</sequence>
<evidence type="ECO:0000313" key="2">
    <source>
        <dbReference type="EMBL" id="RAW50532.1"/>
    </source>
</evidence>
<evidence type="ECO:0000259" key="1">
    <source>
        <dbReference type="Pfam" id="PF12146"/>
    </source>
</evidence>
<protein>
    <submittedName>
        <fullName evidence="2">2-succinyl-6-hydroxy-2, 4-cyclohexadiene-1-carboxylate synthase</fullName>
    </submittedName>
</protein>
<comment type="caution">
    <text evidence="2">The sequence shown here is derived from an EMBL/GenBank/DDBJ whole genome shotgun (WGS) entry which is preliminary data.</text>
</comment>
<organism evidence="2 3">
    <name type="scientific">Faecalibacterium prausnitzii</name>
    <dbReference type="NCBI Taxonomy" id="853"/>
    <lineage>
        <taxon>Bacteria</taxon>
        <taxon>Bacillati</taxon>
        <taxon>Bacillota</taxon>
        <taxon>Clostridia</taxon>
        <taxon>Eubacteriales</taxon>
        <taxon>Oscillospiraceae</taxon>
        <taxon>Faecalibacterium</taxon>
    </lineage>
</organism>
<dbReference type="Pfam" id="PF12146">
    <property type="entry name" value="Hydrolase_4"/>
    <property type="match status" value="1"/>
</dbReference>
<dbReference type="Proteomes" id="UP000251634">
    <property type="component" value="Unassembled WGS sequence"/>
</dbReference>
<evidence type="ECO:0000313" key="3">
    <source>
        <dbReference type="Proteomes" id="UP000251634"/>
    </source>
</evidence>
<dbReference type="InterPro" id="IPR029058">
    <property type="entry name" value="AB_hydrolase_fold"/>
</dbReference>
<dbReference type="InterPro" id="IPR050266">
    <property type="entry name" value="AB_hydrolase_sf"/>
</dbReference>
<name>A0A329TM18_9FIRM</name>
<dbReference type="SUPFAM" id="SSF53474">
    <property type="entry name" value="alpha/beta-Hydrolases"/>
    <property type="match status" value="1"/>
</dbReference>
<dbReference type="Gene3D" id="3.40.50.1820">
    <property type="entry name" value="alpha/beta hydrolase"/>
    <property type="match status" value="1"/>
</dbReference>
<dbReference type="PANTHER" id="PTHR43798">
    <property type="entry name" value="MONOACYLGLYCEROL LIPASE"/>
    <property type="match status" value="1"/>
</dbReference>
<dbReference type="InterPro" id="IPR022742">
    <property type="entry name" value="Hydrolase_4"/>
</dbReference>
<dbReference type="EMBL" id="PRKZ01000003">
    <property type="protein sequence ID" value="RAW50532.1"/>
    <property type="molecule type" value="Genomic_DNA"/>
</dbReference>
<proteinExistence type="predicted"/>